<gene>
    <name evidence="1" type="ORF">PSFLO_01048</name>
</gene>
<reference evidence="1 2" key="1">
    <citation type="submission" date="2018-03" db="EMBL/GenBank/DDBJ databases">
        <authorList>
            <person name="Guldener U."/>
        </authorList>
    </citation>
    <scope>NUCLEOTIDE SEQUENCE [LARGE SCALE GENOMIC DNA]</scope>
    <source>
        <strain evidence="1 2">DAOM196992</strain>
    </source>
</reference>
<accession>A0A5C3EVQ4</accession>
<dbReference type="Proteomes" id="UP000323386">
    <property type="component" value="Unassembled WGS sequence"/>
</dbReference>
<evidence type="ECO:0000313" key="2">
    <source>
        <dbReference type="Proteomes" id="UP000323386"/>
    </source>
</evidence>
<proteinExistence type="predicted"/>
<evidence type="ECO:0000313" key="1">
    <source>
        <dbReference type="EMBL" id="SPO35577.1"/>
    </source>
</evidence>
<organism evidence="1 2">
    <name type="scientific">Pseudozyma flocculosa</name>
    <dbReference type="NCBI Taxonomy" id="84751"/>
    <lineage>
        <taxon>Eukaryota</taxon>
        <taxon>Fungi</taxon>
        <taxon>Dikarya</taxon>
        <taxon>Basidiomycota</taxon>
        <taxon>Ustilaginomycotina</taxon>
        <taxon>Ustilaginomycetes</taxon>
        <taxon>Ustilaginales</taxon>
        <taxon>Ustilaginaceae</taxon>
        <taxon>Pseudozyma</taxon>
    </lineage>
</organism>
<dbReference type="AlphaFoldDB" id="A0A5C3EVQ4"/>
<protein>
    <submittedName>
        <fullName evidence="1">Uncharacterized protein</fullName>
    </submittedName>
</protein>
<name>A0A5C3EVQ4_9BASI</name>
<sequence>MGPGPCLLFAALRRYRRGTATTEAHTSPSARLAAAVGGERATTLLSRSLHGKSEQHWRRSQTKMRLKLPWLSSRPPDPLESPTSARLCPIALSRTRAIWRADDKAGVESAKAAQPPSVAPTTAYKVGGRRDTAAAGGRPNDFVRVPAASMRTYNAAACRTGRGTEVGRAQLASTGPA</sequence>
<dbReference type="EMBL" id="OOIP01000002">
    <property type="protein sequence ID" value="SPO35577.1"/>
    <property type="molecule type" value="Genomic_DNA"/>
</dbReference>
<keyword evidence="2" id="KW-1185">Reference proteome</keyword>